<name>A0A8H6YFP2_9AGAR</name>
<dbReference type="Proteomes" id="UP000620124">
    <property type="component" value="Unassembled WGS sequence"/>
</dbReference>
<feature type="transmembrane region" description="Helical" evidence="7">
    <location>
        <begin position="287"/>
        <end position="308"/>
    </location>
</feature>
<evidence type="ECO:0000256" key="6">
    <source>
        <dbReference type="SAM" id="Coils"/>
    </source>
</evidence>
<comment type="subcellular location">
    <subcellularLocation>
        <location evidence="1">Membrane</location>
        <topology evidence="1">Multi-pass membrane protein</topology>
    </subcellularLocation>
</comment>
<dbReference type="PANTHER" id="PTHR43791">
    <property type="entry name" value="PERMEASE-RELATED"/>
    <property type="match status" value="1"/>
</dbReference>
<accession>A0A8H6YFP2</accession>
<keyword evidence="3 7" id="KW-0812">Transmembrane</keyword>
<evidence type="ECO:0000256" key="5">
    <source>
        <dbReference type="ARBA" id="ARBA00023136"/>
    </source>
</evidence>
<feature type="transmembrane region" description="Helical" evidence="7">
    <location>
        <begin position="225"/>
        <end position="244"/>
    </location>
</feature>
<evidence type="ECO:0000256" key="7">
    <source>
        <dbReference type="SAM" id="Phobius"/>
    </source>
</evidence>
<keyword evidence="2" id="KW-0813">Transport</keyword>
<dbReference type="PANTHER" id="PTHR43791:SF23">
    <property type="entry name" value="MAJOR FACILITATOR SUPERFAMILY (MFS) PROFILE DOMAIN-CONTAINING PROTEIN"/>
    <property type="match status" value="1"/>
</dbReference>
<comment type="caution">
    <text evidence="8">The sequence shown here is derived from an EMBL/GenBank/DDBJ whole genome shotgun (WGS) entry which is preliminary data.</text>
</comment>
<protein>
    <submittedName>
        <fullName evidence="8">Retrograde regulation protein 2</fullName>
    </submittedName>
</protein>
<feature type="transmembrane region" description="Helical" evidence="7">
    <location>
        <begin position="314"/>
        <end position="335"/>
    </location>
</feature>
<dbReference type="SUPFAM" id="SSF103473">
    <property type="entry name" value="MFS general substrate transporter"/>
    <property type="match status" value="1"/>
</dbReference>
<evidence type="ECO:0000256" key="1">
    <source>
        <dbReference type="ARBA" id="ARBA00004141"/>
    </source>
</evidence>
<sequence length="918" mass="101588">MDSTSDEKCARKSFEETVDEVPRRALSIPVSLAALSPNELAKIGRKATLKTDLLIMPALMIITVQYPPWKDQSTGYISLQRDGPLGCCFGCDRRCPRLRRFALMSVFLGFVEAAAFPGALYYLSTFYTRKQYAFRVALLSSGAQLGNGFGGLFAVAILKADGQHGIEGWRWLFIVEGVTTVGLALILMFILPNSIATVTGGNEIIKDELGGWKAFKMAAADPKTYLLMGTLYMTYVTSTVTSFFPSVVSTLGYSRNITYVLTTPPYLLCVVIMIINGIHSDQTQERYWHIVVPLVFTTIANIIAISTLNTAARYVSMMMMPGSVYSATVVILSWVAGSLTQPAVKRAAALGLINAVCSTPFIWSPYLYSNPPRYVDAFTVNLVASVLAIMFATATMLYLKRQNARLDKELDLRPSAPTLSNRPIAFHIPPRQQRCPTLFYATRSFMDAFYPTVIPNEDVRAQIEVTEANIRHLTSQIRELEQARQKERRTLGQLRLRIAPVGKLPVELLVETFALAVRSNSAKAAAIVDPINQVFLLSQVCSLWRQIVIGSPKLWAEGVVNVRLNRSQYPDNYLDGLGTILGRSMPLPISLSLAYDRAIAVPDAGGQAAATTSVLRALSPTASRWKSLRLDLLSCDRLSRTDYSVRFTNLEVLNLVIGRNTPIHIFSRCPNLRLLTLKVEGGRLLHDNDVSQIPLAQLTVLYLEDPSPSNCRSILLQCTNVVSATFLTSEWDNSDIHAPPTVLPCLRTLVIKFPHSIHNTQNMEPFFTSVNPSFAANSRTCGQPPPGPGLACRRIRRLPTTSQELIALLRLTPALTKLSLSLCERCVDGDFFKALTYGETHDQQLVPHLQQLYFRKNRGDFPDGSFMVAIRSRCLMNQRAPSNATPLQRVTVVQTVPSATAYALKRSMADLSLELSIS</sequence>
<dbReference type="AlphaFoldDB" id="A0A8H6YFP2"/>
<keyword evidence="9" id="KW-1185">Reference proteome</keyword>
<gene>
    <name evidence="8" type="ORF">MVEN_00813800</name>
</gene>
<feature type="transmembrane region" description="Helical" evidence="7">
    <location>
        <begin position="136"/>
        <end position="157"/>
    </location>
</feature>
<dbReference type="EMBL" id="JACAZI010000006">
    <property type="protein sequence ID" value="KAF7357682.1"/>
    <property type="molecule type" value="Genomic_DNA"/>
</dbReference>
<dbReference type="GO" id="GO:0022857">
    <property type="term" value="F:transmembrane transporter activity"/>
    <property type="evidence" value="ECO:0007669"/>
    <property type="project" value="InterPro"/>
</dbReference>
<organism evidence="8 9">
    <name type="scientific">Mycena venus</name>
    <dbReference type="NCBI Taxonomy" id="2733690"/>
    <lineage>
        <taxon>Eukaryota</taxon>
        <taxon>Fungi</taxon>
        <taxon>Dikarya</taxon>
        <taxon>Basidiomycota</taxon>
        <taxon>Agaricomycotina</taxon>
        <taxon>Agaricomycetes</taxon>
        <taxon>Agaricomycetidae</taxon>
        <taxon>Agaricales</taxon>
        <taxon>Marasmiineae</taxon>
        <taxon>Mycenaceae</taxon>
        <taxon>Mycena</taxon>
    </lineage>
</organism>
<dbReference type="SUPFAM" id="SSF52047">
    <property type="entry name" value="RNI-like"/>
    <property type="match status" value="1"/>
</dbReference>
<feature type="transmembrane region" description="Helical" evidence="7">
    <location>
        <begin position="378"/>
        <end position="399"/>
    </location>
</feature>
<keyword evidence="6" id="KW-0175">Coiled coil</keyword>
<dbReference type="Pfam" id="PF07690">
    <property type="entry name" value="MFS_1"/>
    <property type="match status" value="1"/>
</dbReference>
<dbReference type="OrthoDB" id="3051796at2759"/>
<feature type="transmembrane region" description="Helical" evidence="7">
    <location>
        <begin position="169"/>
        <end position="191"/>
    </location>
</feature>
<evidence type="ECO:0000256" key="2">
    <source>
        <dbReference type="ARBA" id="ARBA00022448"/>
    </source>
</evidence>
<dbReference type="FunFam" id="1.20.1250.20:FF:000013">
    <property type="entry name" value="MFS general substrate transporter"/>
    <property type="match status" value="1"/>
</dbReference>
<dbReference type="Gene3D" id="1.20.1250.20">
    <property type="entry name" value="MFS general substrate transporter like domains"/>
    <property type="match status" value="1"/>
</dbReference>
<dbReference type="GO" id="GO:0016020">
    <property type="term" value="C:membrane"/>
    <property type="evidence" value="ECO:0007669"/>
    <property type="project" value="UniProtKB-SubCell"/>
</dbReference>
<feature type="transmembrane region" description="Helical" evidence="7">
    <location>
        <begin position="347"/>
        <end position="366"/>
    </location>
</feature>
<evidence type="ECO:0000256" key="3">
    <source>
        <dbReference type="ARBA" id="ARBA00022692"/>
    </source>
</evidence>
<evidence type="ECO:0000313" key="9">
    <source>
        <dbReference type="Proteomes" id="UP000620124"/>
    </source>
</evidence>
<feature type="transmembrane region" description="Helical" evidence="7">
    <location>
        <begin position="101"/>
        <end position="124"/>
    </location>
</feature>
<evidence type="ECO:0000256" key="4">
    <source>
        <dbReference type="ARBA" id="ARBA00022989"/>
    </source>
</evidence>
<dbReference type="InterPro" id="IPR011701">
    <property type="entry name" value="MFS"/>
</dbReference>
<feature type="coiled-coil region" evidence="6">
    <location>
        <begin position="456"/>
        <end position="497"/>
    </location>
</feature>
<keyword evidence="5 7" id="KW-0472">Membrane</keyword>
<evidence type="ECO:0000313" key="8">
    <source>
        <dbReference type="EMBL" id="KAF7357682.1"/>
    </source>
</evidence>
<feature type="transmembrane region" description="Helical" evidence="7">
    <location>
        <begin position="256"/>
        <end position="275"/>
    </location>
</feature>
<proteinExistence type="predicted"/>
<keyword evidence="4 7" id="KW-1133">Transmembrane helix</keyword>
<dbReference type="InterPro" id="IPR032675">
    <property type="entry name" value="LRR_dom_sf"/>
</dbReference>
<dbReference type="InterPro" id="IPR036259">
    <property type="entry name" value="MFS_trans_sf"/>
</dbReference>
<reference evidence="8" key="1">
    <citation type="submission" date="2020-05" db="EMBL/GenBank/DDBJ databases">
        <title>Mycena genomes resolve the evolution of fungal bioluminescence.</title>
        <authorList>
            <person name="Tsai I.J."/>
        </authorList>
    </citation>
    <scope>NUCLEOTIDE SEQUENCE</scope>
    <source>
        <strain evidence="8">CCC161011</strain>
    </source>
</reference>
<dbReference type="Gene3D" id="3.80.10.10">
    <property type="entry name" value="Ribonuclease Inhibitor"/>
    <property type="match status" value="1"/>
</dbReference>